<keyword evidence="3" id="KW-1185">Reference proteome</keyword>
<comment type="caution">
    <text evidence="2">The sequence shown here is derived from an EMBL/GenBank/DDBJ whole genome shotgun (WGS) entry which is preliminary data.</text>
</comment>
<protein>
    <submittedName>
        <fullName evidence="2">Uncharacterized protein</fullName>
    </submittedName>
</protein>
<organism evidence="2 3">
    <name type="scientific">Geosmithia morbida</name>
    <dbReference type="NCBI Taxonomy" id="1094350"/>
    <lineage>
        <taxon>Eukaryota</taxon>
        <taxon>Fungi</taxon>
        <taxon>Dikarya</taxon>
        <taxon>Ascomycota</taxon>
        <taxon>Pezizomycotina</taxon>
        <taxon>Sordariomycetes</taxon>
        <taxon>Hypocreomycetidae</taxon>
        <taxon>Hypocreales</taxon>
        <taxon>Bionectriaceae</taxon>
        <taxon>Geosmithia</taxon>
    </lineage>
</organism>
<reference evidence="2" key="1">
    <citation type="submission" date="2020-03" db="EMBL/GenBank/DDBJ databases">
        <title>Site-based positive gene gene selection in Geosmithia morbida across the United States reveals a broad range of putative effectors and factors for local host and environmental adapation.</title>
        <authorList>
            <person name="Onufrak A."/>
            <person name="Murdoch R.W."/>
            <person name="Gazis R."/>
            <person name="Huff M."/>
            <person name="Staton M."/>
            <person name="Klingeman W."/>
            <person name="Hadziabdic D."/>
        </authorList>
    </citation>
    <scope>NUCLEOTIDE SEQUENCE</scope>
    <source>
        <strain evidence="2">1262</strain>
    </source>
</reference>
<accession>A0A9P4Z4B2</accession>
<feature type="region of interest" description="Disordered" evidence="1">
    <location>
        <begin position="125"/>
        <end position="170"/>
    </location>
</feature>
<dbReference type="RefSeq" id="XP_035325655.1">
    <property type="nucleotide sequence ID" value="XM_035462725.1"/>
</dbReference>
<feature type="region of interest" description="Disordered" evidence="1">
    <location>
        <begin position="37"/>
        <end position="87"/>
    </location>
</feature>
<dbReference type="OrthoDB" id="10248520at2759"/>
<feature type="region of interest" description="Disordered" evidence="1">
    <location>
        <begin position="244"/>
        <end position="278"/>
    </location>
</feature>
<proteinExistence type="predicted"/>
<dbReference type="Proteomes" id="UP000749293">
    <property type="component" value="Unassembled WGS sequence"/>
</dbReference>
<feature type="compositionally biased region" description="Polar residues" evidence="1">
    <location>
        <begin position="267"/>
        <end position="278"/>
    </location>
</feature>
<name>A0A9P4Z4B2_9HYPO</name>
<dbReference type="EMBL" id="JAANYQ010000001">
    <property type="protein sequence ID" value="KAF4127003.1"/>
    <property type="molecule type" value="Genomic_DNA"/>
</dbReference>
<dbReference type="AlphaFoldDB" id="A0A9P4Z4B2"/>
<evidence type="ECO:0000313" key="2">
    <source>
        <dbReference type="EMBL" id="KAF4127003.1"/>
    </source>
</evidence>
<evidence type="ECO:0000256" key="1">
    <source>
        <dbReference type="SAM" id="MobiDB-lite"/>
    </source>
</evidence>
<sequence length="526" mass="57500">MISRAPRHQRLSISPISIVFTSPVNMVTDQTSPLAGYIGKRASKPSQRSEEAREIIETASEEKSGSIQEPPEENVETPLAGPKPTDASRTIGVRRLRIKSTPRRRLLVKMEADVNLDMSADGKITQASLDEQDEQDDVTYDSGHECSDSGWSSAESGQGDDVESLPQLGAPLGVNEEFPCVGCDAFRPGAPLPRKQPYILHSAYGHSVKFPEFDPTGRTGRYIPHHRDTIVGLKGILKPSTMRFKESEVSDDAESDAQPDLPVHYAGSTTDGNGSHASTQIKPEIMGRLESSPVLRGPRGSDKTVQHPFYDKATSPIHKSPAPARSIEVARAEALKRVHDPPPSYIMSKAMKPTIDRLKKRIEDGTEPSEQIRHVHLAASPGAKAVEAELEYRGLRTSVQKDMLFSELAREYSRLLAGSSECLLSMWRKMMGDLYDECLEIRRDLTTQPKPTVKPLTPLEALVAYGQGCTDESSVCTSDDEADDAGIVTSGERVPVGQQYGSGRQGLCRADGTRSSIIASEKATEW</sequence>
<feature type="compositionally biased region" description="Basic and acidic residues" evidence="1">
    <location>
        <begin position="47"/>
        <end position="64"/>
    </location>
</feature>
<dbReference type="GeneID" id="55966971"/>
<gene>
    <name evidence="2" type="ORF">GMORB2_0741</name>
</gene>
<evidence type="ECO:0000313" key="3">
    <source>
        <dbReference type="Proteomes" id="UP000749293"/>
    </source>
</evidence>
<feature type="compositionally biased region" description="Acidic residues" evidence="1">
    <location>
        <begin position="130"/>
        <end position="139"/>
    </location>
</feature>